<dbReference type="Gene3D" id="3.40.50.300">
    <property type="entry name" value="P-loop containing nucleotide triphosphate hydrolases"/>
    <property type="match status" value="1"/>
</dbReference>
<dbReference type="InterPro" id="IPR007111">
    <property type="entry name" value="NACHT_NTPase"/>
</dbReference>
<evidence type="ECO:0000313" key="3">
    <source>
        <dbReference type="Proteomes" id="UP001209535"/>
    </source>
</evidence>
<dbReference type="EMBL" id="JAOVQO010000006">
    <property type="protein sequence ID" value="MCU9847830.1"/>
    <property type="molecule type" value="Genomic_DNA"/>
</dbReference>
<keyword evidence="3" id="KW-1185">Reference proteome</keyword>
<reference evidence="2 3" key="1">
    <citation type="submission" date="2022-10" db="EMBL/GenBank/DDBJ databases">
        <title>Defluviimonas sp. nov., isolated from ocean surface sediments.</title>
        <authorList>
            <person name="He W."/>
            <person name="Wang L."/>
            <person name="Zhang D.-F."/>
        </authorList>
    </citation>
    <scope>NUCLEOTIDE SEQUENCE [LARGE SCALE GENOMIC DNA]</scope>
    <source>
        <strain evidence="2 3">WL0024</strain>
    </source>
</reference>
<sequence length="579" mass="64502">MLVGEYGAGKSMALRDIFQKLSLQYRQGADSQFPVYVNLRDHVEQYDPDECIRRHASSVGLKKPENLIKAWRSGLVYLILDGFDELAPRIATGSRKRAQDLRNSAINLVRRLVEETPKEGSILLAGRNNYFDTDAELHAAVGVNSGWKLFEIHDLDDDDLARFIADHGWEGGVPDWVPKKPLLISYVKQNDLIEGLEADAEMRISDPASGWDYLVDKICEREVSQVYIALEPGELRQIYSRLATFARRRSDRRGPLAFADCRRAFVEITGVEPEERSVTAILRLPGLSGSLNGVEASELERGSRFFVDPDLADCLSAGDVEAAIRMPYNYQVATHEGIVHPLGELGRSVVYNRLGNARNSKLSESLRVFSPQHSDGARNLCADLINVAFSSSANISGEIFLSNVFSTGLTIDGGVDFSSFTFDSCAFESVVIDVVGERDMPAFQNCQMTRVVAPEVMRDYLMRSIVPHNQIDNVEIVDISYDTLRNAGAPENYLDLISIIDKVFIQSTRGRHLGAMYRGRPEDRRGHINSIIDAMIKESWISMARRGGADILVPNMSRAAEAKAIIARKDYGHILAVED</sequence>
<dbReference type="SUPFAM" id="SSF52540">
    <property type="entry name" value="P-loop containing nucleoside triphosphate hydrolases"/>
    <property type="match status" value="1"/>
</dbReference>
<gene>
    <name evidence="2" type="ORF">OEZ60_07405</name>
</gene>
<dbReference type="RefSeq" id="WP_263334677.1">
    <property type="nucleotide sequence ID" value="NZ_JAOVQO010000006.1"/>
</dbReference>
<evidence type="ECO:0000313" key="2">
    <source>
        <dbReference type="EMBL" id="MCU9847830.1"/>
    </source>
</evidence>
<protein>
    <submittedName>
        <fullName evidence="2">NACHT domain-containing protein</fullName>
    </submittedName>
</protein>
<name>A0ABT2X1K9_9RHOB</name>
<accession>A0ABT2X1K9</accession>
<dbReference type="Proteomes" id="UP001209535">
    <property type="component" value="Unassembled WGS sequence"/>
</dbReference>
<organism evidence="2 3">
    <name type="scientific">Albidovulum salinarum</name>
    <dbReference type="NCBI Taxonomy" id="2984153"/>
    <lineage>
        <taxon>Bacteria</taxon>
        <taxon>Pseudomonadati</taxon>
        <taxon>Pseudomonadota</taxon>
        <taxon>Alphaproteobacteria</taxon>
        <taxon>Rhodobacterales</taxon>
        <taxon>Paracoccaceae</taxon>
        <taxon>Albidovulum</taxon>
    </lineage>
</organism>
<proteinExistence type="predicted"/>
<evidence type="ECO:0000259" key="1">
    <source>
        <dbReference type="Pfam" id="PF05729"/>
    </source>
</evidence>
<dbReference type="Pfam" id="PF05729">
    <property type="entry name" value="NACHT"/>
    <property type="match status" value="1"/>
</dbReference>
<feature type="domain" description="NACHT" evidence="1">
    <location>
        <begin position="2"/>
        <end position="163"/>
    </location>
</feature>
<dbReference type="InterPro" id="IPR027417">
    <property type="entry name" value="P-loop_NTPase"/>
</dbReference>
<comment type="caution">
    <text evidence="2">The sequence shown here is derived from an EMBL/GenBank/DDBJ whole genome shotgun (WGS) entry which is preliminary data.</text>
</comment>